<keyword evidence="1" id="KW-0732">Signal</keyword>
<dbReference type="AlphaFoldDB" id="A0A8J2SFC5"/>
<keyword evidence="3" id="KW-1185">Reference proteome</keyword>
<dbReference type="OrthoDB" id="44193at2759"/>
<dbReference type="SUPFAM" id="SSF48452">
    <property type="entry name" value="TPR-like"/>
    <property type="match status" value="1"/>
</dbReference>
<dbReference type="Proteomes" id="UP000789595">
    <property type="component" value="Unassembled WGS sequence"/>
</dbReference>
<feature type="chain" id="PRO_5035272359" evidence="1">
    <location>
        <begin position="23"/>
        <end position="485"/>
    </location>
</feature>
<organism evidence="2 3">
    <name type="scientific">Pelagomonas calceolata</name>
    <dbReference type="NCBI Taxonomy" id="35677"/>
    <lineage>
        <taxon>Eukaryota</taxon>
        <taxon>Sar</taxon>
        <taxon>Stramenopiles</taxon>
        <taxon>Ochrophyta</taxon>
        <taxon>Pelagophyceae</taxon>
        <taxon>Pelagomonadales</taxon>
        <taxon>Pelagomonadaceae</taxon>
        <taxon>Pelagomonas</taxon>
    </lineage>
</organism>
<protein>
    <submittedName>
        <fullName evidence="2">Uncharacterized protein</fullName>
    </submittedName>
</protein>
<name>A0A8J2SFC5_9STRA</name>
<accession>A0A8J2SFC5</accession>
<evidence type="ECO:0000313" key="3">
    <source>
        <dbReference type="Proteomes" id="UP000789595"/>
    </source>
</evidence>
<comment type="caution">
    <text evidence="2">The sequence shown here is derived from an EMBL/GenBank/DDBJ whole genome shotgun (WGS) entry which is preliminary data.</text>
</comment>
<proteinExistence type="predicted"/>
<dbReference type="EMBL" id="CAKKNE010000003">
    <property type="protein sequence ID" value="CAH0370858.1"/>
    <property type="molecule type" value="Genomic_DNA"/>
</dbReference>
<evidence type="ECO:0000313" key="2">
    <source>
        <dbReference type="EMBL" id="CAH0370858.1"/>
    </source>
</evidence>
<dbReference type="Gene3D" id="1.25.40.10">
    <property type="entry name" value="Tetratricopeptide repeat domain"/>
    <property type="match status" value="1"/>
</dbReference>
<sequence>MMRRCLLLSLGVRALRVQRVPARPVLSHECIHAAHAAAPALCTQHPSTTRTDRKCIAKAALLAGILSATAVPAYAIDPSPAALQIVQSALESSSQQKPDAVAKLDKAITTWKSEKLPDDELAGLYRLRADARNRLGAPDKAEADLTEVVRLLRGPGAAAADPAELPRALLFRARLEFARSAWSAAREDAAAALALDDNLENLEQKNPFTYELLGRAALREGDYAAAAAAFGSAEKAHDRVGDAIRARNAGADRALALLGAGDEAGSTESRRIFAQKSNPRTNNPDDIPLLQELSRKDAELHLALAAKLASKGQAVDASALWETGCVRLRTYVDDATARIVADDAKTDNLAKDRAAAARGLAAFSVGLDPKNPYVTQQTNTQFLWYELDLESDGAGAADEDYSFAGDAKVKRRRVGARGDDGFARLAKVDAKLSCDAFTDRSWLDANRADWSPSLRAEATAFRAPKAKDAVALPDLTMPRRMWSPE</sequence>
<evidence type="ECO:0000256" key="1">
    <source>
        <dbReference type="SAM" id="SignalP"/>
    </source>
</evidence>
<feature type="signal peptide" evidence="1">
    <location>
        <begin position="1"/>
        <end position="22"/>
    </location>
</feature>
<gene>
    <name evidence="2" type="ORF">PECAL_3P07700</name>
</gene>
<dbReference type="InterPro" id="IPR011990">
    <property type="entry name" value="TPR-like_helical_dom_sf"/>
</dbReference>
<reference evidence="2" key="1">
    <citation type="submission" date="2021-11" db="EMBL/GenBank/DDBJ databases">
        <authorList>
            <consortium name="Genoscope - CEA"/>
            <person name="William W."/>
        </authorList>
    </citation>
    <scope>NUCLEOTIDE SEQUENCE</scope>
</reference>